<organism evidence="6 7">
    <name type="scientific">Phenylobacterium haematophilum</name>
    <dbReference type="NCBI Taxonomy" id="98513"/>
    <lineage>
        <taxon>Bacteria</taxon>
        <taxon>Pseudomonadati</taxon>
        <taxon>Pseudomonadota</taxon>
        <taxon>Alphaproteobacteria</taxon>
        <taxon>Caulobacterales</taxon>
        <taxon>Caulobacteraceae</taxon>
        <taxon>Phenylobacterium</taxon>
    </lineage>
</organism>
<dbReference type="PANTHER" id="PTHR30118:SF15">
    <property type="entry name" value="TRANSCRIPTIONAL REGULATORY PROTEIN"/>
    <property type="match status" value="1"/>
</dbReference>
<evidence type="ECO:0000313" key="7">
    <source>
        <dbReference type="Proteomes" id="UP000530564"/>
    </source>
</evidence>
<dbReference type="PANTHER" id="PTHR30118">
    <property type="entry name" value="HTH-TYPE TRANSCRIPTIONAL REGULATOR LEUO-RELATED"/>
    <property type="match status" value="1"/>
</dbReference>
<evidence type="ECO:0000256" key="3">
    <source>
        <dbReference type="ARBA" id="ARBA00023125"/>
    </source>
</evidence>
<accession>A0A840A4H9</accession>
<reference evidence="6 7" key="1">
    <citation type="submission" date="2020-08" db="EMBL/GenBank/DDBJ databases">
        <title>Genomic Encyclopedia of Type Strains, Phase IV (KMG-IV): sequencing the most valuable type-strain genomes for metagenomic binning, comparative biology and taxonomic classification.</title>
        <authorList>
            <person name="Goeker M."/>
        </authorList>
    </citation>
    <scope>NUCLEOTIDE SEQUENCE [LARGE SCALE GENOMIC DNA]</scope>
    <source>
        <strain evidence="6 7">DSM 21793</strain>
    </source>
</reference>
<dbReference type="RefSeq" id="WP_183774285.1">
    <property type="nucleotide sequence ID" value="NZ_JACIDK010000004.1"/>
</dbReference>
<evidence type="ECO:0000256" key="1">
    <source>
        <dbReference type="ARBA" id="ARBA00009437"/>
    </source>
</evidence>
<evidence type="ECO:0000313" key="6">
    <source>
        <dbReference type="EMBL" id="MBB3892292.1"/>
    </source>
</evidence>
<dbReference type="Proteomes" id="UP000530564">
    <property type="component" value="Unassembled WGS sequence"/>
</dbReference>
<keyword evidence="4" id="KW-0804">Transcription</keyword>
<sequence>MNDLHFNTLDLNLLRVFQALLEEQSATRAGERLGLTQSAVSHALGRLRASLGDELFERGASGLQATPRALEMAPAIGAALKMLEDAVSPNRFDPATTDRLFHVAASPYASSVIMPAVVRRVLAEAPGAKLHLVSPTSNVVDDLDRGRLDVVIGAFDHVDDRFEHVPLFDETGVWVIRTGHPALSPGISDEVLAKLPRLLISGVEPREPPRGRGLGLQRLSNWHDSYALGGVALREVDSPVSVPDAYSALVMVGETDVAALMPRRLAMLAEQAGRVVVIESDGASPPFTLGAVVRRGERGAVAWLLDLITEVGRKI</sequence>
<comment type="similarity">
    <text evidence="1">Belongs to the LysR transcriptional regulatory family.</text>
</comment>
<dbReference type="SUPFAM" id="SSF53850">
    <property type="entry name" value="Periplasmic binding protein-like II"/>
    <property type="match status" value="1"/>
</dbReference>
<dbReference type="Pfam" id="PF03466">
    <property type="entry name" value="LysR_substrate"/>
    <property type="match status" value="1"/>
</dbReference>
<dbReference type="SUPFAM" id="SSF46785">
    <property type="entry name" value="Winged helix' DNA-binding domain"/>
    <property type="match status" value="1"/>
</dbReference>
<keyword evidence="3 6" id="KW-0238">DNA-binding</keyword>
<dbReference type="InterPro" id="IPR005119">
    <property type="entry name" value="LysR_subst-bd"/>
</dbReference>
<dbReference type="InterPro" id="IPR036388">
    <property type="entry name" value="WH-like_DNA-bd_sf"/>
</dbReference>
<dbReference type="Gene3D" id="1.10.10.10">
    <property type="entry name" value="Winged helix-like DNA-binding domain superfamily/Winged helix DNA-binding domain"/>
    <property type="match status" value="1"/>
</dbReference>
<dbReference type="Gene3D" id="3.40.190.10">
    <property type="entry name" value="Periplasmic binding protein-like II"/>
    <property type="match status" value="2"/>
</dbReference>
<dbReference type="AlphaFoldDB" id="A0A840A4H9"/>
<keyword evidence="2" id="KW-0805">Transcription regulation</keyword>
<gene>
    <name evidence="6" type="ORF">GGQ61_003025</name>
</gene>
<feature type="domain" description="HTH lysR-type" evidence="5">
    <location>
        <begin position="9"/>
        <end position="66"/>
    </location>
</feature>
<evidence type="ECO:0000256" key="2">
    <source>
        <dbReference type="ARBA" id="ARBA00023015"/>
    </source>
</evidence>
<dbReference type="GO" id="GO:0003677">
    <property type="term" value="F:DNA binding"/>
    <property type="evidence" value="ECO:0007669"/>
    <property type="project" value="UniProtKB-KW"/>
</dbReference>
<evidence type="ECO:0000259" key="5">
    <source>
        <dbReference type="PROSITE" id="PS50931"/>
    </source>
</evidence>
<dbReference type="PROSITE" id="PS50931">
    <property type="entry name" value="HTH_LYSR"/>
    <property type="match status" value="1"/>
</dbReference>
<keyword evidence="7" id="KW-1185">Reference proteome</keyword>
<comment type="caution">
    <text evidence="6">The sequence shown here is derived from an EMBL/GenBank/DDBJ whole genome shotgun (WGS) entry which is preliminary data.</text>
</comment>
<dbReference type="InterPro" id="IPR050389">
    <property type="entry name" value="LysR-type_TF"/>
</dbReference>
<proteinExistence type="inferred from homology"/>
<name>A0A840A4H9_9CAUL</name>
<dbReference type="InterPro" id="IPR000847">
    <property type="entry name" value="LysR_HTH_N"/>
</dbReference>
<protein>
    <submittedName>
        <fullName evidence="6">DNA-binding transcriptional LysR family regulator</fullName>
    </submittedName>
</protein>
<dbReference type="InterPro" id="IPR036390">
    <property type="entry name" value="WH_DNA-bd_sf"/>
</dbReference>
<dbReference type="PRINTS" id="PR00039">
    <property type="entry name" value="HTHLYSR"/>
</dbReference>
<dbReference type="GO" id="GO:0003700">
    <property type="term" value="F:DNA-binding transcription factor activity"/>
    <property type="evidence" value="ECO:0007669"/>
    <property type="project" value="InterPro"/>
</dbReference>
<evidence type="ECO:0000256" key="4">
    <source>
        <dbReference type="ARBA" id="ARBA00023163"/>
    </source>
</evidence>
<dbReference type="EMBL" id="JACIDK010000004">
    <property type="protein sequence ID" value="MBB3892292.1"/>
    <property type="molecule type" value="Genomic_DNA"/>
</dbReference>
<dbReference type="Pfam" id="PF00126">
    <property type="entry name" value="HTH_1"/>
    <property type="match status" value="1"/>
</dbReference>